<keyword evidence="1" id="KW-0472">Membrane</keyword>
<keyword evidence="1" id="KW-0812">Transmembrane</keyword>
<dbReference type="SUPFAM" id="SSF48452">
    <property type="entry name" value="TPR-like"/>
    <property type="match status" value="2"/>
</dbReference>
<dbReference type="InterPro" id="IPR057306">
    <property type="entry name" value="B-barrel_PelB_C"/>
</dbReference>
<dbReference type="Gene3D" id="1.25.40.10">
    <property type="entry name" value="Tetratricopeptide repeat domain"/>
    <property type="match status" value="2"/>
</dbReference>
<dbReference type="Pfam" id="PF24604">
    <property type="entry name" value="B-barrel_PelB_C"/>
    <property type="match status" value="1"/>
</dbReference>
<evidence type="ECO:0000259" key="2">
    <source>
        <dbReference type="Pfam" id="PF24604"/>
    </source>
</evidence>
<sequence>MRNSSASKPVSLLRPWTLALSTAAMGGLLVLTYNSEEVFLPDGQRPDAVSANYAELLLSARPGDVTLRLELVELLVELAQYDRARLHLLNWPEPDPLLAEYYRLTIDGLVALHAGDAQRLAWTRTQLFNFDRSGLPAHRLQKLAELALRMEMPWLAADVFHDLSQRLPEQRVENLKAASRWYLASNQPGKASMIYLDLLATSDKLADGPDYLRLAYDALLAVGADDHASRLLTDELHLLSASESDAAWLKQGVRVATNALRYDLAEQILRHWQALQPNNAEVLAAEFRMRLASGDIHDAWRVGQLLLAMRSEDLELLQDMARLGEWTGNNPQALSYWIRYLDLREDPAVREHAWRLAFQVYDFDRGIALLVGQSPSQRLSDEKLDALIYAQESRGTPDQSEEWLRNYLHSHPGHRLAWLRLIQNLENTHQHGAEADIWQAMATHFPLSTVERIDWASLHWKLYQPQLAWTVLNANNHNEANPDYWRTLAGLAWDLEKDQALHAAYERMLEEGITLTFSEETQLMGFYREVEPRRALEMQVASWERTGDVRRLVDSLDLAQTLADKDLLGALLENAGSSPSAMAHPGVLLARGAFAELENRTSDAELIYKSGLERFPNDSLIRERLLWFYIDHSRHAELPMLLHKWRPFAARSGSLWLPFATANQLLGRHDQALAWFRRYLRSNPNDWLVQAAYVDALEASGRFDQAQRLRRALAANIKLEPGSGSPERYAVWLRLFAAAYSPRQAQGIALRWQDGSTAMLQLWFDRLIYQLESTNQETQKDQWLAWGRARGLKIDRYDHIQEALRTYNRATLQSLLANSDLDPAQRVEALNRLGRSGQALGTALSGLGHNQPGVIREQLRRQAVELHQRKPQGLQLSWGRQDFGGLKIRGPKMTLARNLGNDWYASLVLSQVHYQADSVDLAVIGPERNLELLLGRELESGGVSLTVDLSIRNDQDRHGFGVSRSWQLTANDQLALGIDWQRESRESGLMRALGAQDSLWLAGRHGFTARDQFSWSLAHRRYETRYGEALGNGRALSMELTQVQEFDNPTWVTRTGIDYQRNDLRNGQLLDLLGDAASPLRLDQAIPQALLQEEYGRFYVGSSLHRGFPGALNRSHPQYTWLIDVLAGWQWTDSTFTYGINAGVGAELVGDDELAFTVGYQSAPRGGEGEPGGTLNLIYSTRFGR</sequence>
<organism evidence="3">
    <name type="scientific">marine sediment metagenome</name>
    <dbReference type="NCBI Taxonomy" id="412755"/>
    <lineage>
        <taxon>unclassified sequences</taxon>
        <taxon>metagenomes</taxon>
        <taxon>ecological metagenomes</taxon>
    </lineage>
</organism>
<dbReference type="InterPro" id="IPR011990">
    <property type="entry name" value="TPR-like_helical_dom_sf"/>
</dbReference>
<reference evidence="3" key="1">
    <citation type="journal article" date="2015" name="Nature">
        <title>Complex archaea that bridge the gap between prokaryotes and eukaryotes.</title>
        <authorList>
            <person name="Spang A."/>
            <person name="Saw J.H."/>
            <person name="Jorgensen S.L."/>
            <person name="Zaremba-Niedzwiedzka K."/>
            <person name="Martijn J."/>
            <person name="Lind A.E."/>
            <person name="van Eijk R."/>
            <person name="Schleper C."/>
            <person name="Guy L."/>
            <person name="Ettema T.J."/>
        </authorList>
    </citation>
    <scope>NUCLEOTIDE SEQUENCE</scope>
</reference>
<protein>
    <recommendedName>
        <fullName evidence="2">PelB C-terminal domain-containing protein</fullName>
    </recommendedName>
</protein>
<feature type="transmembrane region" description="Helical" evidence="1">
    <location>
        <begin position="12"/>
        <end position="33"/>
    </location>
</feature>
<dbReference type="AlphaFoldDB" id="A0A0F9W9L0"/>
<dbReference type="Pfam" id="PF13429">
    <property type="entry name" value="TPR_15"/>
    <property type="match status" value="1"/>
</dbReference>
<name>A0A0F9W9L0_9ZZZZ</name>
<keyword evidence="1" id="KW-1133">Transmembrane helix</keyword>
<evidence type="ECO:0000256" key="1">
    <source>
        <dbReference type="SAM" id="Phobius"/>
    </source>
</evidence>
<evidence type="ECO:0000313" key="3">
    <source>
        <dbReference type="EMBL" id="KKN82366.1"/>
    </source>
</evidence>
<proteinExistence type="predicted"/>
<comment type="caution">
    <text evidence="3">The sequence shown here is derived from an EMBL/GenBank/DDBJ whole genome shotgun (WGS) entry which is preliminary data.</text>
</comment>
<gene>
    <name evidence="3" type="ORF">LCGC14_0310260</name>
</gene>
<accession>A0A0F9W9L0</accession>
<dbReference type="EMBL" id="LAZR01000202">
    <property type="protein sequence ID" value="KKN82366.1"/>
    <property type="molecule type" value="Genomic_DNA"/>
</dbReference>
<feature type="domain" description="PelB C-terminal" evidence="2">
    <location>
        <begin position="868"/>
        <end position="1182"/>
    </location>
</feature>